<dbReference type="EMBL" id="LFNG01000006">
    <property type="protein sequence ID" value="KMQ71642.1"/>
    <property type="molecule type" value="Genomic_DNA"/>
</dbReference>
<name>A0A0J7J068_9FLAO</name>
<sequence>MITKERKLRIKAQIDFTKSEKLIKQIEDLLEKEEIEFPQNIIDEMKNAEKRIEEGRFITNEQLEKELEEWLNE</sequence>
<evidence type="ECO:0000313" key="1">
    <source>
        <dbReference type="EMBL" id="KMQ71642.1"/>
    </source>
</evidence>
<organism evidence="1 2">
    <name type="scientific">Chryseobacterium koreense CCUG 49689</name>
    <dbReference type="NCBI Taxonomy" id="1304281"/>
    <lineage>
        <taxon>Bacteria</taxon>
        <taxon>Pseudomonadati</taxon>
        <taxon>Bacteroidota</taxon>
        <taxon>Flavobacteriia</taxon>
        <taxon>Flavobacteriales</taxon>
        <taxon>Weeksellaceae</taxon>
        <taxon>Chryseobacterium group</taxon>
        <taxon>Chryseobacterium</taxon>
    </lineage>
</organism>
<dbReference type="PATRIC" id="fig|1304281.5.peg.1135"/>
<gene>
    <name evidence="1" type="ORF">ACM44_05290</name>
</gene>
<evidence type="ECO:0000313" key="2">
    <source>
        <dbReference type="Proteomes" id="UP000035900"/>
    </source>
</evidence>
<dbReference type="Proteomes" id="UP000035900">
    <property type="component" value="Unassembled WGS sequence"/>
</dbReference>
<protein>
    <submittedName>
        <fullName evidence="1">Uncharacterized protein</fullName>
    </submittedName>
</protein>
<dbReference type="STRING" id="1304281.ACM44_05290"/>
<dbReference type="AlphaFoldDB" id="A0A0J7J068"/>
<accession>A0A0J7J068</accession>
<reference evidence="1 2" key="1">
    <citation type="journal article" date="2004" name="Int. J. Syst. Evol. Microbiol.">
        <title>Kaistella koreensis gen. nov., sp. nov., a novel member of the Chryseobacterium-Bergeyella-Riemerella branch.</title>
        <authorList>
            <person name="Kim M.K."/>
            <person name="Im W.T."/>
            <person name="Shin Y.K."/>
            <person name="Lim J.H."/>
            <person name="Kim S.H."/>
            <person name="Lee B.C."/>
            <person name="Park M.Y."/>
            <person name="Lee K.Y."/>
            <person name="Lee S.T."/>
        </authorList>
    </citation>
    <scope>NUCLEOTIDE SEQUENCE [LARGE SCALE GENOMIC DNA]</scope>
    <source>
        <strain evidence="1 2">CCUG 49689</strain>
    </source>
</reference>
<keyword evidence="2" id="KW-1185">Reference proteome</keyword>
<proteinExistence type="predicted"/>
<dbReference type="RefSeq" id="WP_048499016.1">
    <property type="nucleotide sequence ID" value="NZ_LFNG01000006.1"/>
</dbReference>
<comment type="caution">
    <text evidence="1">The sequence shown here is derived from an EMBL/GenBank/DDBJ whole genome shotgun (WGS) entry which is preliminary data.</text>
</comment>